<dbReference type="Pfam" id="PF13578">
    <property type="entry name" value="Methyltransf_24"/>
    <property type="match status" value="1"/>
</dbReference>
<dbReference type="AlphaFoldDB" id="A0A9W7DW06"/>
<gene>
    <name evidence="2" type="ORF">TrST_g9721</name>
</gene>
<dbReference type="SUPFAM" id="SSF53335">
    <property type="entry name" value="S-adenosyl-L-methionine-dependent methyltransferases"/>
    <property type="match status" value="1"/>
</dbReference>
<organism evidence="2 3">
    <name type="scientific">Triparma strigata</name>
    <dbReference type="NCBI Taxonomy" id="1606541"/>
    <lineage>
        <taxon>Eukaryota</taxon>
        <taxon>Sar</taxon>
        <taxon>Stramenopiles</taxon>
        <taxon>Ochrophyta</taxon>
        <taxon>Bolidophyceae</taxon>
        <taxon>Parmales</taxon>
        <taxon>Triparmaceae</taxon>
        <taxon>Triparma</taxon>
    </lineage>
</organism>
<dbReference type="OrthoDB" id="205904at2759"/>
<proteinExistence type="predicted"/>
<accession>A0A9W7DW06</accession>
<evidence type="ECO:0000313" key="3">
    <source>
        <dbReference type="Proteomes" id="UP001165085"/>
    </source>
</evidence>
<evidence type="ECO:0000256" key="1">
    <source>
        <dbReference type="SAM" id="SignalP"/>
    </source>
</evidence>
<keyword evidence="3" id="KW-1185">Reference proteome</keyword>
<evidence type="ECO:0008006" key="4">
    <source>
        <dbReference type="Google" id="ProtNLM"/>
    </source>
</evidence>
<evidence type="ECO:0000313" key="2">
    <source>
        <dbReference type="EMBL" id="GMH57062.1"/>
    </source>
</evidence>
<dbReference type="Gene3D" id="3.40.50.150">
    <property type="entry name" value="Vaccinia Virus protein VP39"/>
    <property type="match status" value="1"/>
</dbReference>
<feature type="signal peptide" evidence="1">
    <location>
        <begin position="1"/>
        <end position="30"/>
    </location>
</feature>
<dbReference type="Proteomes" id="UP001165085">
    <property type="component" value="Unassembled WGS sequence"/>
</dbReference>
<name>A0A9W7DW06_9STRA</name>
<keyword evidence="1" id="KW-0732">Signal</keyword>
<reference evidence="3" key="1">
    <citation type="journal article" date="2023" name="Commun. Biol.">
        <title>Genome analysis of Parmales, the sister group of diatoms, reveals the evolutionary specialization of diatoms from phago-mixotrophs to photoautotrophs.</title>
        <authorList>
            <person name="Ban H."/>
            <person name="Sato S."/>
            <person name="Yoshikawa S."/>
            <person name="Yamada K."/>
            <person name="Nakamura Y."/>
            <person name="Ichinomiya M."/>
            <person name="Sato N."/>
            <person name="Blanc-Mathieu R."/>
            <person name="Endo H."/>
            <person name="Kuwata A."/>
            <person name="Ogata H."/>
        </authorList>
    </citation>
    <scope>NUCLEOTIDE SEQUENCE [LARGE SCALE GENOMIC DNA]</scope>
    <source>
        <strain evidence="3">NIES 3701</strain>
    </source>
</reference>
<protein>
    <recommendedName>
        <fullName evidence="4">Methyltransferase domain-containing protein</fullName>
    </recommendedName>
</protein>
<dbReference type="InterPro" id="IPR029063">
    <property type="entry name" value="SAM-dependent_MTases_sf"/>
</dbReference>
<dbReference type="EMBL" id="BRXY01000043">
    <property type="protein sequence ID" value="GMH57062.1"/>
    <property type="molecule type" value="Genomic_DNA"/>
</dbReference>
<sequence length="336" mass="37336">MSLALSEIISPPPAFPILLLLFLLAQPHLSLQTSEVDKNSLWKSHLVQIDIEGDVLPPLLTTAENWHQNVLDYGTTHNLDPSTMRDLRDAVITRLPAAALDGTGSVGRTRTDLIKSLSSWISHSEGRKINYLEIGCAGGDNFVPISEEDFVETAYCVDPDPKSESTHKMMSEEFFRINEKTWDVVFVDGLHQWSTALNDIDSALLSLSPSGVVIVHDSNPRTSAAASPDVPDWGSKHQHQMAWNGDVFKAVISLGSRRDVDVATGHFDEGCAVVMNRPRSIERLLVPSRGAAETLTFDEFEENRKAFLNLMEWDSLMRWIDPTGTLGEHIQNIIKI</sequence>
<feature type="chain" id="PRO_5040992259" description="Methyltransferase domain-containing protein" evidence="1">
    <location>
        <begin position="31"/>
        <end position="336"/>
    </location>
</feature>
<comment type="caution">
    <text evidence="2">The sequence shown here is derived from an EMBL/GenBank/DDBJ whole genome shotgun (WGS) entry which is preliminary data.</text>
</comment>